<evidence type="ECO:0000256" key="2">
    <source>
        <dbReference type="ARBA" id="ARBA00022833"/>
    </source>
</evidence>
<dbReference type="SUPFAM" id="SSF50129">
    <property type="entry name" value="GroES-like"/>
    <property type="match status" value="1"/>
</dbReference>
<organism evidence="6 7">
    <name type="scientific">Breznakia pachnodae</name>
    <dbReference type="NCBI Taxonomy" id="265178"/>
    <lineage>
        <taxon>Bacteria</taxon>
        <taxon>Bacillati</taxon>
        <taxon>Bacillota</taxon>
        <taxon>Erysipelotrichia</taxon>
        <taxon>Erysipelotrichales</taxon>
        <taxon>Erysipelotrichaceae</taxon>
        <taxon>Breznakia</taxon>
    </lineage>
</organism>
<dbReference type="SMART" id="SM00829">
    <property type="entry name" value="PKS_ER"/>
    <property type="match status" value="1"/>
</dbReference>
<keyword evidence="1 4" id="KW-0479">Metal-binding</keyword>
<dbReference type="GO" id="GO:0003939">
    <property type="term" value="F:L-iditol 2-dehydrogenase (NAD+) activity"/>
    <property type="evidence" value="ECO:0007669"/>
    <property type="project" value="UniProtKB-EC"/>
</dbReference>
<dbReference type="EC" id="1.1.1.14" evidence="6"/>
<comment type="caution">
    <text evidence="6">The sequence shown here is derived from an EMBL/GenBank/DDBJ whole genome shotgun (WGS) entry which is preliminary data.</text>
</comment>
<dbReference type="InterPro" id="IPR002328">
    <property type="entry name" value="ADH_Zn_CS"/>
</dbReference>
<evidence type="ECO:0000259" key="5">
    <source>
        <dbReference type="SMART" id="SM00829"/>
    </source>
</evidence>
<evidence type="ECO:0000256" key="3">
    <source>
        <dbReference type="ARBA" id="ARBA00023002"/>
    </source>
</evidence>
<protein>
    <submittedName>
        <fullName evidence="6">L-iditol 2-dehydrogenase</fullName>
        <ecNumber evidence="6">1.1.1.14</ecNumber>
    </submittedName>
</protein>
<accession>A0ABU0DYQ6</accession>
<proteinExistence type="inferred from homology"/>
<dbReference type="Pfam" id="PF00107">
    <property type="entry name" value="ADH_zinc_N"/>
    <property type="match status" value="1"/>
</dbReference>
<dbReference type="InterPro" id="IPR013154">
    <property type="entry name" value="ADH-like_N"/>
</dbReference>
<evidence type="ECO:0000256" key="4">
    <source>
        <dbReference type="RuleBase" id="RU361277"/>
    </source>
</evidence>
<dbReference type="InterPro" id="IPR020843">
    <property type="entry name" value="ER"/>
</dbReference>
<comment type="similarity">
    <text evidence="4">Belongs to the zinc-containing alcohol dehydrogenase family.</text>
</comment>
<dbReference type="Gene3D" id="3.90.180.10">
    <property type="entry name" value="Medium-chain alcohol dehydrogenases, catalytic domain"/>
    <property type="match status" value="1"/>
</dbReference>
<dbReference type="InterPro" id="IPR013149">
    <property type="entry name" value="ADH-like_C"/>
</dbReference>
<dbReference type="InterPro" id="IPR036291">
    <property type="entry name" value="NAD(P)-bd_dom_sf"/>
</dbReference>
<dbReference type="PROSITE" id="PS00059">
    <property type="entry name" value="ADH_ZINC"/>
    <property type="match status" value="1"/>
</dbReference>
<sequence>METSRAIVITEKDHLELRELEKPKLKAYEVLFQTKTVSLCTIEQRTYKGTRAYQLPFLGGHECSGVVAEVGEGVVGVKPGDKVIFTSGYCNQCEFDRSGRGTQCENKQKMPKHAVFEGFVQGGGLSEYLAIPAWQIIKMPDDVNLNHAALTEPLACCVHSVSKARIKFADTVVIIGLGIMGFLHMKLALMRGARVVISETDETRKALALKNGANMVFDPTKVDVLEEVRNITGGKGADVVFNTIANPAIWRTAIELLAPYGRLVAYSSQDRKELIGVDFGYMHSKEIEFIGTLNPTIEDNEIATKLIGNNLIDMSDLIDSTYAYHQAQEAFDRACVPNTYRVLINF</sequence>
<comment type="cofactor">
    <cofactor evidence="4">
        <name>Zn(2+)</name>
        <dbReference type="ChEBI" id="CHEBI:29105"/>
    </cofactor>
</comment>
<keyword evidence="7" id="KW-1185">Reference proteome</keyword>
<dbReference type="InterPro" id="IPR050129">
    <property type="entry name" value="Zn_alcohol_dh"/>
</dbReference>
<feature type="domain" description="Enoyl reductase (ER)" evidence="5">
    <location>
        <begin position="10"/>
        <end position="344"/>
    </location>
</feature>
<dbReference type="PANTHER" id="PTHR43401:SF2">
    <property type="entry name" value="L-THREONINE 3-DEHYDROGENASE"/>
    <property type="match status" value="1"/>
</dbReference>
<keyword evidence="3 6" id="KW-0560">Oxidoreductase</keyword>
<dbReference type="Proteomes" id="UP001230220">
    <property type="component" value="Unassembled WGS sequence"/>
</dbReference>
<dbReference type="Gene3D" id="3.40.50.720">
    <property type="entry name" value="NAD(P)-binding Rossmann-like Domain"/>
    <property type="match status" value="1"/>
</dbReference>
<gene>
    <name evidence="6" type="ORF">J2S15_000375</name>
</gene>
<dbReference type="Pfam" id="PF08240">
    <property type="entry name" value="ADH_N"/>
    <property type="match status" value="1"/>
</dbReference>
<keyword evidence="2 4" id="KW-0862">Zinc</keyword>
<reference evidence="6 7" key="1">
    <citation type="submission" date="2023-07" db="EMBL/GenBank/DDBJ databases">
        <title>Genomic Encyclopedia of Type Strains, Phase IV (KMG-IV): sequencing the most valuable type-strain genomes for metagenomic binning, comparative biology and taxonomic classification.</title>
        <authorList>
            <person name="Goeker M."/>
        </authorList>
    </citation>
    <scope>NUCLEOTIDE SEQUENCE [LARGE SCALE GENOMIC DNA]</scope>
    <source>
        <strain evidence="6 7">DSM 16784</strain>
    </source>
</reference>
<dbReference type="RefSeq" id="WP_307404929.1">
    <property type="nucleotide sequence ID" value="NZ_JAUSUR010000001.1"/>
</dbReference>
<dbReference type="PANTHER" id="PTHR43401">
    <property type="entry name" value="L-THREONINE 3-DEHYDROGENASE"/>
    <property type="match status" value="1"/>
</dbReference>
<dbReference type="InterPro" id="IPR011032">
    <property type="entry name" value="GroES-like_sf"/>
</dbReference>
<evidence type="ECO:0000256" key="1">
    <source>
        <dbReference type="ARBA" id="ARBA00022723"/>
    </source>
</evidence>
<evidence type="ECO:0000313" key="7">
    <source>
        <dbReference type="Proteomes" id="UP001230220"/>
    </source>
</evidence>
<name>A0ABU0DYQ6_9FIRM</name>
<dbReference type="SUPFAM" id="SSF51735">
    <property type="entry name" value="NAD(P)-binding Rossmann-fold domains"/>
    <property type="match status" value="1"/>
</dbReference>
<dbReference type="EMBL" id="JAUSUR010000001">
    <property type="protein sequence ID" value="MDQ0359644.1"/>
    <property type="molecule type" value="Genomic_DNA"/>
</dbReference>
<evidence type="ECO:0000313" key="6">
    <source>
        <dbReference type="EMBL" id="MDQ0359644.1"/>
    </source>
</evidence>